<sequence length="77" mass="8505">MKIRMLSPEHGDQILELTAVEATDLILEEREAGRVGFVKFGDGQVLEMMERTGILQQLEQKEQNGVMATVIPHIAGG</sequence>
<accession>X0VEM9</accession>
<dbReference type="AlphaFoldDB" id="X0VEM9"/>
<gene>
    <name evidence="1" type="ORF">S01H1_58089</name>
</gene>
<comment type="caution">
    <text evidence="1">The sequence shown here is derived from an EMBL/GenBank/DDBJ whole genome shotgun (WGS) entry which is preliminary data.</text>
</comment>
<protein>
    <submittedName>
        <fullName evidence="1">Uncharacterized protein</fullName>
    </submittedName>
</protein>
<proteinExistence type="predicted"/>
<organism evidence="1">
    <name type="scientific">marine sediment metagenome</name>
    <dbReference type="NCBI Taxonomy" id="412755"/>
    <lineage>
        <taxon>unclassified sequences</taxon>
        <taxon>metagenomes</taxon>
        <taxon>ecological metagenomes</taxon>
    </lineage>
</organism>
<dbReference type="EMBL" id="BARS01037922">
    <property type="protein sequence ID" value="GAG16790.1"/>
    <property type="molecule type" value="Genomic_DNA"/>
</dbReference>
<name>X0VEM9_9ZZZZ</name>
<evidence type="ECO:0000313" key="1">
    <source>
        <dbReference type="EMBL" id="GAG16790.1"/>
    </source>
</evidence>
<reference evidence="1" key="1">
    <citation type="journal article" date="2014" name="Front. Microbiol.">
        <title>High frequency of phylogenetically diverse reductive dehalogenase-homologous genes in deep subseafloor sedimentary metagenomes.</title>
        <authorList>
            <person name="Kawai M."/>
            <person name="Futagami T."/>
            <person name="Toyoda A."/>
            <person name="Takaki Y."/>
            <person name="Nishi S."/>
            <person name="Hori S."/>
            <person name="Arai W."/>
            <person name="Tsubouchi T."/>
            <person name="Morono Y."/>
            <person name="Uchiyama I."/>
            <person name="Ito T."/>
            <person name="Fujiyama A."/>
            <person name="Inagaki F."/>
            <person name="Takami H."/>
        </authorList>
    </citation>
    <scope>NUCLEOTIDE SEQUENCE</scope>
    <source>
        <strain evidence="1">Expedition CK06-06</strain>
    </source>
</reference>